<name>A0A7V7PMY7_9HYPH</name>
<dbReference type="Gene3D" id="6.10.280.50">
    <property type="match status" value="1"/>
</dbReference>
<sequence length="57" mass="6611">MSLDGHLTTLQQKHAAIEAELEAASLRPATSDNEIRDMKRRKLQLKDEMERLRAKQH</sequence>
<dbReference type="InterPro" id="IPR007420">
    <property type="entry name" value="DUF465"/>
</dbReference>
<reference evidence="2 3" key="1">
    <citation type="submission" date="2019-09" db="EMBL/GenBank/DDBJ databases">
        <title>YIM 132180 draft genome.</title>
        <authorList>
            <person name="Zhang K."/>
        </authorList>
    </citation>
    <scope>NUCLEOTIDE SEQUENCE [LARGE SCALE GENOMIC DNA]</scope>
    <source>
        <strain evidence="2 3">YIM 132180</strain>
    </source>
</reference>
<keyword evidence="1" id="KW-0175">Coiled coil</keyword>
<dbReference type="Pfam" id="PF04325">
    <property type="entry name" value="DUF465"/>
    <property type="match status" value="1"/>
</dbReference>
<dbReference type="EMBL" id="VZDO01000012">
    <property type="protein sequence ID" value="KAB0678751.1"/>
    <property type="molecule type" value="Genomic_DNA"/>
</dbReference>
<evidence type="ECO:0000313" key="3">
    <source>
        <dbReference type="Proteomes" id="UP000432089"/>
    </source>
</evidence>
<protein>
    <submittedName>
        <fullName evidence="2">DUF465 domain-containing protein</fullName>
    </submittedName>
</protein>
<gene>
    <name evidence="2" type="ORF">F6X38_14785</name>
</gene>
<dbReference type="AlphaFoldDB" id="A0A7V7PMY7"/>
<proteinExistence type="predicted"/>
<organism evidence="2 3">
    <name type="scientific">Plantimonas leprariae</name>
    <dbReference type="NCBI Taxonomy" id="2615207"/>
    <lineage>
        <taxon>Bacteria</taxon>
        <taxon>Pseudomonadati</taxon>
        <taxon>Pseudomonadota</taxon>
        <taxon>Alphaproteobacteria</taxon>
        <taxon>Hyphomicrobiales</taxon>
        <taxon>Aurantimonadaceae</taxon>
        <taxon>Plantimonas</taxon>
    </lineage>
</organism>
<keyword evidence="3" id="KW-1185">Reference proteome</keyword>
<dbReference type="RefSeq" id="WP_150970876.1">
    <property type="nucleotide sequence ID" value="NZ_VZDO01000012.1"/>
</dbReference>
<comment type="caution">
    <text evidence="2">The sequence shown here is derived from an EMBL/GenBank/DDBJ whole genome shotgun (WGS) entry which is preliminary data.</text>
</comment>
<accession>A0A7V7PMY7</accession>
<evidence type="ECO:0000313" key="2">
    <source>
        <dbReference type="EMBL" id="KAB0678751.1"/>
    </source>
</evidence>
<dbReference type="InterPro" id="IPR038444">
    <property type="entry name" value="DUF465_sf"/>
</dbReference>
<dbReference type="Proteomes" id="UP000432089">
    <property type="component" value="Unassembled WGS sequence"/>
</dbReference>
<evidence type="ECO:0000256" key="1">
    <source>
        <dbReference type="SAM" id="Coils"/>
    </source>
</evidence>
<feature type="coiled-coil region" evidence="1">
    <location>
        <begin position="7"/>
        <end position="55"/>
    </location>
</feature>